<feature type="region of interest" description="Disordered" evidence="1">
    <location>
        <begin position="244"/>
        <end position="342"/>
    </location>
</feature>
<feature type="compositionally biased region" description="Low complexity" evidence="1">
    <location>
        <begin position="119"/>
        <end position="129"/>
    </location>
</feature>
<accession>A0A833WK23</accession>
<dbReference type="Proteomes" id="UP000602510">
    <property type="component" value="Unassembled WGS sequence"/>
</dbReference>
<feature type="region of interest" description="Disordered" evidence="1">
    <location>
        <begin position="74"/>
        <end position="172"/>
    </location>
</feature>
<organism evidence="2 3">
    <name type="scientific">Phytophthora infestans</name>
    <name type="common">Potato late blight agent</name>
    <name type="synonym">Botrytis infestans</name>
    <dbReference type="NCBI Taxonomy" id="4787"/>
    <lineage>
        <taxon>Eukaryota</taxon>
        <taxon>Sar</taxon>
        <taxon>Stramenopiles</taxon>
        <taxon>Oomycota</taxon>
        <taxon>Peronosporomycetes</taxon>
        <taxon>Peronosporales</taxon>
        <taxon>Peronosporaceae</taxon>
        <taxon>Phytophthora</taxon>
    </lineage>
</organism>
<name>A0A833WK23_PHYIN</name>
<keyword evidence="3" id="KW-1185">Reference proteome</keyword>
<evidence type="ECO:0000313" key="3">
    <source>
        <dbReference type="Proteomes" id="UP000602510"/>
    </source>
</evidence>
<feature type="compositionally biased region" description="Polar residues" evidence="1">
    <location>
        <begin position="305"/>
        <end position="328"/>
    </location>
</feature>
<dbReference type="AlphaFoldDB" id="A0A833WK23"/>
<feature type="compositionally biased region" description="Basic and acidic residues" evidence="1">
    <location>
        <begin position="76"/>
        <end position="95"/>
    </location>
</feature>
<gene>
    <name evidence="2" type="ORF">GN244_ATG09116</name>
</gene>
<feature type="compositionally biased region" description="Low complexity" evidence="1">
    <location>
        <begin position="520"/>
        <end position="546"/>
    </location>
</feature>
<feature type="compositionally biased region" description="Basic and acidic residues" evidence="1">
    <location>
        <begin position="247"/>
        <end position="264"/>
    </location>
</feature>
<proteinExistence type="predicted"/>
<feature type="compositionally biased region" description="Polar residues" evidence="1">
    <location>
        <begin position="130"/>
        <end position="140"/>
    </location>
</feature>
<protein>
    <submittedName>
        <fullName evidence="2">Uncharacterized protein</fullName>
    </submittedName>
</protein>
<reference evidence="2" key="1">
    <citation type="submission" date="2020-04" db="EMBL/GenBank/DDBJ databases">
        <title>Hybrid Assembly of Korean Phytophthora infestans isolates.</title>
        <authorList>
            <person name="Prokchorchik M."/>
            <person name="Lee Y."/>
            <person name="Seo J."/>
            <person name="Cho J.-H."/>
            <person name="Park Y.-E."/>
            <person name="Jang D.-C."/>
            <person name="Im J.-S."/>
            <person name="Choi J.-G."/>
            <person name="Park H.-J."/>
            <person name="Lee G.-B."/>
            <person name="Lee Y.-G."/>
            <person name="Hong S.-Y."/>
            <person name="Cho K."/>
            <person name="Sohn K.H."/>
        </authorList>
    </citation>
    <scope>NUCLEOTIDE SEQUENCE</scope>
    <source>
        <strain evidence="2">KR_1_A1</strain>
    </source>
</reference>
<comment type="caution">
    <text evidence="2">The sequence shown here is derived from an EMBL/GenBank/DDBJ whole genome shotgun (WGS) entry which is preliminary data.</text>
</comment>
<dbReference type="EMBL" id="WSZM01000189">
    <property type="protein sequence ID" value="KAF4038780.1"/>
    <property type="molecule type" value="Genomic_DNA"/>
</dbReference>
<evidence type="ECO:0000313" key="2">
    <source>
        <dbReference type="EMBL" id="KAF4038780.1"/>
    </source>
</evidence>
<feature type="region of interest" description="Disordered" evidence="1">
    <location>
        <begin position="520"/>
        <end position="555"/>
    </location>
</feature>
<sequence length="635" mass="68702">MEIVAVDRWLQLSAVDEDESEAVAISCVEFLLSETNAYYQQKCLAQETFQSVSSQLRDNMMETVFTAALETEQALSDDRFQPESRPESEAKDRHAVRCVPSKSPEKPVSTPSALPSKMSSSPASHVGSSPDNLRTRTGVSPTRRTRKGGTEKTTPPIQIIEKEKDPDDEKPDVKAWRDKCLKTLETSTKKTGFAKWANIARVFAVSEPRVSMEVSMISAPAPNVVEALAATPVCMKTNVDSFSSISDAKESTEQPLTTRDDVRRASRRPSVINSTASVMNYTARNLQPMSSIAETQQQSKRRSQSADVTDVTLQQKRKTTLLSDSLSHQRAPRKFSSTESLGGNINGWRSTRSLWRYELEAGGATSPTFAADSSEFNSTTLAAAMNVASGVVLLQGDSVVEGPELADGATTMSRKRFDLQQRLATDALINSSLENESYSPRVCSSLGSPLLFGHYPASPLSELHFRDYEEVPPEPIPIPQLSPISASSLAIPRTHLTASLSTPSLRVRTAACSAKAGVSMYSGSSCNSGSNRSLSTTVSSSNGQSSMRSLKTRPTSALRAITAPSKLVSGRARATSAAPGYSRTSVHSIQRSGTASAKYLREFPKPKAGVVRVVSEQAAGLITSVQDRQRTAWMS</sequence>
<feature type="compositionally biased region" description="Basic and acidic residues" evidence="1">
    <location>
        <begin position="160"/>
        <end position="172"/>
    </location>
</feature>
<feature type="compositionally biased region" description="Polar residues" evidence="1">
    <location>
        <begin position="271"/>
        <end position="298"/>
    </location>
</feature>
<evidence type="ECO:0000256" key="1">
    <source>
        <dbReference type="SAM" id="MobiDB-lite"/>
    </source>
</evidence>